<dbReference type="GO" id="GO:0000049">
    <property type="term" value="F:tRNA binding"/>
    <property type="evidence" value="ECO:0007669"/>
    <property type="project" value="TreeGrafter"/>
</dbReference>
<feature type="domain" description="tRNA nucleotidyltransferase/poly(A) polymerase RNA and SrmB- binding" evidence="10">
    <location>
        <begin position="185"/>
        <end position="237"/>
    </location>
</feature>
<name>A0A219B9H6_9SPHN</name>
<dbReference type="Gene3D" id="3.30.460.10">
    <property type="entry name" value="Beta Polymerase, domain 2"/>
    <property type="match status" value="1"/>
</dbReference>
<keyword evidence="4 11" id="KW-0548">Nucleotidyltransferase</keyword>
<reference evidence="12" key="1">
    <citation type="submission" date="2017-05" db="EMBL/GenBank/DDBJ databases">
        <authorList>
            <person name="Lin X."/>
        </authorList>
    </citation>
    <scope>NUCLEOTIDE SEQUENCE [LARGE SCALE GENOMIC DNA]</scope>
    <source>
        <strain evidence="12">JLT2012</strain>
    </source>
</reference>
<dbReference type="AlphaFoldDB" id="A0A219B9H6"/>
<keyword evidence="2 8" id="KW-0808">Transferase</keyword>
<organism evidence="11 12">
    <name type="scientific">Pacificimonas flava</name>
    <dbReference type="NCBI Taxonomy" id="1234595"/>
    <lineage>
        <taxon>Bacteria</taxon>
        <taxon>Pseudomonadati</taxon>
        <taxon>Pseudomonadota</taxon>
        <taxon>Alphaproteobacteria</taxon>
        <taxon>Sphingomonadales</taxon>
        <taxon>Sphingosinicellaceae</taxon>
        <taxon>Pacificimonas</taxon>
    </lineage>
</organism>
<dbReference type="InterPro" id="IPR032828">
    <property type="entry name" value="PolyA_RNA-bd"/>
</dbReference>
<keyword evidence="8" id="KW-0694">RNA-binding</keyword>
<evidence type="ECO:0000313" key="12">
    <source>
        <dbReference type="Proteomes" id="UP000198462"/>
    </source>
</evidence>
<comment type="similarity">
    <text evidence="8">Belongs to the tRNA nucleotidyltransferase/poly(A) polymerase family.</text>
</comment>
<evidence type="ECO:0000256" key="8">
    <source>
        <dbReference type="RuleBase" id="RU003953"/>
    </source>
</evidence>
<comment type="cofactor">
    <cofactor evidence="1">
        <name>Mg(2+)</name>
        <dbReference type="ChEBI" id="CHEBI:18420"/>
    </cofactor>
</comment>
<accession>A0A219B9H6</accession>
<dbReference type="Proteomes" id="UP000198462">
    <property type="component" value="Unassembled WGS sequence"/>
</dbReference>
<dbReference type="GO" id="GO:0008033">
    <property type="term" value="P:tRNA processing"/>
    <property type="evidence" value="ECO:0007669"/>
    <property type="project" value="UniProtKB-KW"/>
</dbReference>
<keyword evidence="12" id="KW-1185">Reference proteome</keyword>
<evidence type="ECO:0000313" key="11">
    <source>
        <dbReference type="EMBL" id="OWV34776.1"/>
    </source>
</evidence>
<proteinExistence type="inferred from homology"/>
<dbReference type="Pfam" id="PF01743">
    <property type="entry name" value="PolyA_pol"/>
    <property type="match status" value="1"/>
</dbReference>
<keyword evidence="3" id="KW-0819">tRNA processing</keyword>
<keyword evidence="7" id="KW-0460">Magnesium</keyword>
<keyword evidence="6" id="KW-0547">Nucleotide-binding</keyword>
<evidence type="ECO:0000256" key="4">
    <source>
        <dbReference type="ARBA" id="ARBA00022695"/>
    </source>
</evidence>
<dbReference type="InterPro" id="IPR050264">
    <property type="entry name" value="Bact_CCA-adding_enz_type3_sf"/>
</dbReference>
<dbReference type="InterPro" id="IPR002646">
    <property type="entry name" value="PolA_pol_head_dom"/>
</dbReference>
<dbReference type="InterPro" id="IPR043519">
    <property type="entry name" value="NT_sf"/>
</dbReference>
<evidence type="ECO:0000259" key="10">
    <source>
        <dbReference type="Pfam" id="PF12627"/>
    </source>
</evidence>
<protein>
    <submittedName>
        <fullName evidence="11">Polynucleotide adenylyltransferase</fullName>
    </submittedName>
</protein>
<evidence type="ECO:0000256" key="2">
    <source>
        <dbReference type="ARBA" id="ARBA00022679"/>
    </source>
</evidence>
<dbReference type="PANTHER" id="PTHR46173:SF1">
    <property type="entry name" value="CCA TRNA NUCLEOTIDYLTRANSFERASE 1, MITOCHONDRIAL"/>
    <property type="match status" value="1"/>
</dbReference>
<gene>
    <name evidence="11" type="ORF">B5C34_12650</name>
</gene>
<dbReference type="SUPFAM" id="SSF81891">
    <property type="entry name" value="Poly A polymerase C-terminal region-like"/>
    <property type="match status" value="1"/>
</dbReference>
<sequence>MPPQPWTTGEDGRSLLSALDAASGRTRLVGGAVRDALTGRATSDIDLATEFAPDDVMARLQKAGLKAIPTGLAHGTVTAVADDLVAEVTTLRRDVTSYGRHADVAFTDDWREDARRRDFTFNAMNAFLPEGAVTDYFGGLDDLKAGRVRFIGDAYERIAEDHLRILRFFRFHARFGEGQPDTDGLDACTARANDLMALSRERVAQELLKLLAAAKPSPTMGLMVAHGVWRPVLPEFTPAGTDRLERLVKREDEAGLDGDPLRRLAAALPPDPETGLLVAKRLKLSKAQQLRTAKALARSPSHSFAADAYYDGLETALDRALLGDMEPEEIAARTSFVPPVLPIKGRDLIARGLAPGPEVSERLKRFETMWVEAGFPDDTGQVDALIARALS</sequence>
<evidence type="ECO:0000256" key="6">
    <source>
        <dbReference type="ARBA" id="ARBA00022741"/>
    </source>
</evidence>
<comment type="caution">
    <text evidence="11">The sequence shown here is derived from an EMBL/GenBank/DDBJ whole genome shotgun (WGS) entry which is preliminary data.</text>
</comment>
<dbReference type="GO" id="GO:0016779">
    <property type="term" value="F:nucleotidyltransferase activity"/>
    <property type="evidence" value="ECO:0007669"/>
    <property type="project" value="UniProtKB-KW"/>
</dbReference>
<evidence type="ECO:0000256" key="7">
    <source>
        <dbReference type="ARBA" id="ARBA00022842"/>
    </source>
</evidence>
<evidence type="ECO:0000256" key="5">
    <source>
        <dbReference type="ARBA" id="ARBA00022723"/>
    </source>
</evidence>
<dbReference type="EMBL" id="NFZT01000001">
    <property type="protein sequence ID" value="OWV34776.1"/>
    <property type="molecule type" value="Genomic_DNA"/>
</dbReference>
<dbReference type="Pfam" id="PF12627">
    <property type="entry name" value="PolyA_pol_RNAbd"/>
    <property type="match status" value="1"/>
</dbReference>
<keyword evidence="5" id="KW-0479">Metal-binding</keyword>
<dbReference type="Gene3D" id="1.10.3090.10">
    <property type="entry name" value="cca-adding enzyme, domain 2"/>
    <property type="match status" value="1"/>
</dbReference>
<evidence type="ECO:0000256" key="1">
    <source>
        <dbReference type="ARBA" id="ARBA00001946"/>
    </source>
</evidence>
<dbReference type="GO" id="GO:0046872">
    <property type="term" value="F:metal ion binding"/>
    <property type="evidence" value="ECO:0007669"/>
    <property type="project" value="UniProtKB-KW"/>
</dbReference>
<feature type="domain" description="Poly A polymerase head" evidence="9">
    <location>
        <begin position="27"/>
        <end position="149"/>
    </location>
</feature>
<dbReference type="SUPFAM" id="SSF81301">
    <property type="entry name" value="Nucleotidyltransferase"/>
    <property type="match status" value="1"/>
</dbReference>
<dbReference type="GO" id="GO:0000166">
    <property type="term" value="F:nucleotide binding"/>
    <property type="evidence" value="ECO:0007669"/>
    <property type="project" value="UniProtKB-KW"/>
</dbReference>
<dbReference type="PANTHER" id="PTHR46173">
    <property type="entry name" value="CCA TRNA NUCLEOTIDYLTRANSFERASE 1, MITOCHONDRIAL"/>
    <property type="match status" value="1"/>
</dbReference>
<evidence type="ECO:0000259" key="9">
    <source>
        <dbReference type="Pfam" id="PF01743"/>
    </source>
</evidence>
<dbReference type="CDD" id="cd05398">
    <property type="entry name" value="NT_ClassII-CCAase"/>
    <property type="match status" value="1"/>
</dbReference>
<evidence type="ECO:0000256" key="3">
    <source>
        <dbReference type="ARBA" id="ARBA00022694"/>
    </source>
</evidence>